<keyword evidence="3" id="KW-1185">Reference proteome</keyword>
<evidence type="ECO:0000313" key="3">
    <source>
        <dbReference type="Proteomes" id="UP000595897"/>
    </source>
</evidence>
<reference evidence="2 3" key="1">
    <citation type="submission" date="2020-11" db="EMBL/GenBank/DDBJ databases">
        <title>Draft genome sequencing of a Lachnospiraceae strain isolated from anoxic soil subjected to BSD treatment.</title>
        <authorList>
            <person name="Uek A."/>
            <person name="Tonouchi A."/>
        </authorList>
    </citation>
    <scope>NUCLEOTIDE SEQUENCE [LARGE SCALE GENOMIC DNA]</scope>
    <source>
        <strain evidence="2 3">TB5</strain>
    </source>
</reference>
<dbReference type="GO" id="GO:0006355">
    <property type="term" value="P:regulation of DNA-templated transcription"/>
    <property type="evidence" value="ECO:0007669"/>
    <property type="project" value="TreeGrafter"/>
</dbReference>
<gene>
    <name evidence="2" type="ORF">bsdtb5_22650</name>
</gene>
<protein>
    <recommendedName>
        <fullName evidence="1">LysR substrate-binding domain-containing protein</fullName>
    </recommendedName>
</protein>
<dbReference type="PANTHER" id="PTHR30419">
    <property type="entry name" value="HTH-TYPE TRANSCRIPTIONAL REGULATOR YBHD"/>
    <property type="match status" value="1"/>
</dbReference>
<accession>A0A7R7EKZ9</accession>
<dbReference type="InterPro" id="IPR005119">
    <property type="entry name" value="LysR_subst-bd"/>
</dbReference>
<organism evidence="2 3">
    <name type="scientific">Anaeromicropila herbilytica</name>
    <dbReference type="NCBI Taxonomy" id="2785025"/>
    <lineage>
        <taxon>Bacteria</taxon>
        <taxon>Bacillati</taxon>
        <taxon>Bacillota</taxon>
        <taxon>Clostridia</taxon>
        <taxon>Lachnospirales</taxon>
        <taxon>Lachnospiraceae</taxon>
        <taxon>Anaeromicropila</taxon>
    </lineage>
</organism>
<dbReference type="SUPFAM" id="SSF53850">
    <property type="entry name" value="Periplasmic binding protein-like II"/>
    <property type="match status" value="1"/>
</dbReference>
<evidence type="ECO:0000259" key="1">
    <source>
        <dbReference type="Pfam" id="PF03466"/>
    </source>
</evidence>
<proteinExistence type="predicted"/>
<evidence type="ECO:0000313" key="2">
    <source>
        <dbReference type="EMBL" id="BCN30970.1"/>
    </source>
</evidence>
<dbReference type="CDD" id="cd05466">
    <property type="entry name" value="PBP2_LTTR_substrate"/>
    <property type="match status" value="1"/>
</dbReference>
<dbReference type="AlphaFoldDB" id="A0A7R7EKZ9"/>
<dbReference type="GO" id="GO:0005829">
    <property type="term" value="C:cytosol"/>
    <property type="evidence" value="ECO:0007669"/>
    <property type="project" value="TreeGrafter"/>
</dbReference>
<sequence>MHQIQEEIRHLDNNSKKIRIGFANGVFRAVPIHVISEYMSRHTEINEQWCEYENDEVVKKIYESELEYGFVVGDPKNSDIVATLLMSKPVAFYVYEGHPLYSKDSVTLDELKNEDIITMNEKFHIYHDFIRACKARGFEPKIKAKTMDGHTLFKMVSEKIGIAISPVCAAYEEPNVKKLDFEGDYTWNIYGIFRKDSPEKELIESANAYFQNHPCFQ</sequence>
<dbReference type="Pfam" id="PF03466">
    <property type="entry name" value="LysR_substrate"/>
    <property type="match status" value="1"/>
</dbReference>
<dbReference type="Gene3D" id="3.40.190.290">
    <property type="match status" value="1"/>
</dbReference>
<name>A0A7R7EKZ9_9FIRM</name>
<dbReference type="Proteomes" id="UP000595897">
    <property type="component" value="Chromosome"/>
</dbReference>
<dbReference type="InterPro" id="IPR050950">
    <property type="entry name" value="HTH-type_LysR_regulators"/>
</dbReference>
<dbReference type="PANTHER" id="PTHR30419:SF8">
    <property type="entry name" value="NITROGEN ASSIMILATION TRANSCRIPTIONAL ACTIVATOR-RELATED"/>
    <property type="match status" value="1"/>
</dbReference>
<dbReference type="KEGG" id="ahb:bsdtb5_22650"/>
<dbReference type="EMBL" id="AP024169">
    <property type="protein sequence ID" value="BCN30970.1"/>
    <property type="molecule type" value="Genomic_DNA"/>
</dbReference>
<feature type="domain" description="LysR substrate-binding" evidence="1">
    <location>
        <begin position="14"/>
        <end position="204"/>
    </location>
</feature>